<dbReference type="SUPFAM" id="SSF111369">
    <property type="entry name" value="HlyD-like secretion proteins"/>
    <property type="match status" value="1"/>
</dbReference>
<gene>
    <name evidence="4" type="ORF">A1D18_04400</name>
</gene>
<accession>A0A1J8NJ63</accession>
<dbReference type="Gene3D" id="2.40.30.170">
    <property type="match status" value="1"/>
</dbReference>
<dbReference type="InterPro" id="IPR058625">
    <property type="entry name" value="MdtA-like_BSH"/>
</dbReference>
<dbReference type="PANTHER" id="PTHR30469">
    <property type="entry name" value="MULTIDRUG RESISTANCE PROTEIN MDTA"/>
    <property type="match status" value="1"/>
</dbReference>
<evidence type="ECO:0000256" key="1">
    <source>
        <dbReference type="ARBA" id="ARBA00009477"/>
    </source>
</evidence>
<organism evidence="4 5">
    <name type="scientific">Candidatus Rickettsiella isopodorum</name>
    <dbReference type="NCBI Taxonomy" id="1225476"/>
    <lineage>
        <taxon>Bacteria</taxon>
        <taxon>Pseudomonadati</taxon>
        <taxon>Pseudomonadota</taxon>
        <taxon>Gammaproteobacteria</taxon>
        <taxon>Legionellales</taxon>
        <taxon>Coxiellaceae</taxon>
        <taxon>Rickettsiella</taxon>
    </lineage>
</organism>
<dbReference type="GO" id="GO:1990281">
    <property type="term" value="C:efflux pump complex"/>
    <property type="evidence" value="ECO:0007669"/>
    <property type="project" value="TreeGrafter"/>
</dbReference>
<name>A0A1J8NJ63_9COXI</name>
<dbReference type="InterPro" id="IPR006143">
    <property type="entry name" value="RND_pump_MFP"/>
</dbReference>
<dbReference type="FunFam" id="2.40.30.170:FF:000010">
    <property type="entry name" value="Efflux RND transporter periplasmic adaptor subunit"/>
    <property type="match status" value="1"/>
</dbReference>
<reference evidence="4 5" key="1">
    <citation type="submission" date="2016-03" db="EMBL/GenBank/DDBJ databases">
        <title>Comparative genomics of Rickettsiella.</title>
        <authorList>
            <person name="Chandler C."/>
            <person name="Wang Y."/>
        </authorList>
    </citation>
    <scope>NUCLEOTIDE SEQUENCE [LARGE SCALE GENOMIC DNA]</scope>
    <source>
        <strain evidence="4 5">RCFS May 2013</strain>
    </source>
</reference>
<dbReference type="GO" id="GO:0015562">
    <property type="term" value="F:efflux transmembrane transporter activity"/>
    <property type="evidence" value="ECO:0007669"/>
    <property type="project" value="TreeGrafter"/>
</dbReference>
<dbReference type="NCBIfam" id="TIGR01730">
    <property type="entry name" value="RND_mfp"/>
    <property type="match status" value="1"/>
</dbReference>
<keyword evidence="5" id="KW-1185">Reference proteome</keyword>
<evidence type="ECO:0000313" key="5">
    <source>
        <dbReference type="Proteomes" id="UP000183924"/>
    </source>
</evidence>
<dbReference type="Proteomes" id="UP000183924">
    <property type="component" value="Unassembled WGS sequence"/>
</dbReference>
<dbReference type="InterPro" id="IPR058792">
    <property type="entry name" value="Beta-barrel_RND_2"/>
</dbReference>
<evidence type="ECO:0000313" key="4">
    <source>
        <dbReference type="EMBL" id="OIZ94110.1"/>
    </source>
</evidence>
<dbReference type="EMBL" id="LUKY01000033">
    <property type="protein sequence ID" value="OIZ94110.1"/>
    <property type="molecule type" value="Genomic_DNA"/>
</dbReference>
<dbReference type="Gene3D" id="1.10.287.470">
    <property type="entry name" value="Helix hairpin bin"/>
    <property type="match status" value="1"/>
</dbReference>
<dbReference type="Pfam" id="PF25954">
    <property type="entry name" value="Beta-barrel_RND_2"/>
    <property type="match status" value="1"/>
</dbReference>
<dbReference type="Gene3D" id="2.40.420.20">
    <property type="match status" value="1"/>
</dbReference>
<dbReference type="Gene3D" id="2.40.50.100">
    <property type="match status" value="1"/>
</dbReference>
<evidence type="ECO:0000259" key="2">
    <source>
        <dbReference type="Pfam" id="PF25917"/>
    </source>
</evidence>
<sequence>MRFIYAILLCILIVASTASVVSYNKKAAGQPPPLLVEAIPARLEAWQKKTQAVGSLSASQGTVIKAETTGRITAIYFRSGENVKVGTPLLQLNPDILKAQLDGAKAATKLSKADYERGLTLFKKKVFAQADLDKVSASYQINLAKQAQTQALLNQTLIRAPFSGRLGLRQINLGDMIDPTKPIVDLEAINPLWVDFNLPGTEASKIAIGSKVLIHASAYPDKTFVGSIYALDSHIDNDTRSIAVRASLNNAEQKLLPGAFVDIQIEIGKPQTLFIVPETAVNTDEKGSFIYRVINHKAVKTCVNICFHKDGKMGLLSSDIHAGDQIISVGGFKVQANSVVLVEK</sequence>
<evidence type="ECO:0000259" key="3">
    <source>
        <dbReference type="Pfam" id="PF25954"/>
    </source>
</evidence>
<comment type="similarity">
    <text evidence="1">Belongs to the membrane fusion protein (MFP) (TC 8.A.1) family.</text>
</comment>
<dbReference type="Pfam" id="PF25917">
    <property type="entry name" value="BSH_RND"/>
    <property type="match status" value="1"/>
</dbReference>
<protein>
    <submittedName>
        <fullName evidence="4">Uncharacterized protein</fullName>
    </submittedName>
</protein>
<dbReference type="RefSeq" id="WP_071662604.1">
    <property type="nucleotide sequence ID" value="NZ_LUKY01000033.1"/>
</dbReference>
<proteinExistence type="inferred from homology"/>
<feature type="domain" description="CusB-like beta-barrel" evidence="3">
    <location>
        <begin position="191"/>
        <end position="265"/>
    </location>
</feature>
<dbReference type="AlphaFoldDB" id="A0A1J8NJ63"/>
<dbReference type="PANTHER" id="PTHR30469:SF11">
    <property type="entry name" value="BLL4320 PROTEIN"/>
    <property type="match status" value="1"/>
</dbReference>
<dbReference type="OrthoDB" id="9806939at2"/>
<dbReference type="STRING" id="1225476.A1D18_04400"/>
<comment type="caution">
    <text evidence="4">The sequence shown here is derived from an EMBL/GenBank/DDBJ whole genome shotgun (WGS) entry which is preliminary data.</text>
</comment>
<feature type="domain" description="Multidrug resistance protein MdtA-like barrel-sandwich hybrid" evidence="2">
    <location>
        <begin position="64"/>
        <end position="180"/>
    </location>
</feature>